<keyword evidence="9 15" id="KW-0808">Transferase</keyword>
<dbReference type="InterPro" id="IPR001544">
    <property type="entry name" value="Aminotrans_IV"/>
</dbReference>
<protein>
    <recommendedName>
        <fullName evidence="7">branched-chain-amino-acid transaminase</fullName>
        <ecNumber evidence="7">2.6.1.42</ecNumber>
    </recommendedName>
</protein>
<dbReference type="InterPro" id="IPR043131">
    <property type="entry name" value="BCAT-like_N"/>
</dbReference>
<evidence type="ECO:0000256" key="6">
    <source>
        <dbReference type="ARBA" id="ARBA00009320"/>
    </source>
</evidence>
<comment type="pathway">
    <text evidence="4">Amino-acid biosynthesis; L-valine biosynthesis; L-valine from pyruvate: step 4/4.</text>
</comment>
<comment type="catalytic activity">
    <reaction evidence="13">
        <text>L-leucine + 2-oxoglutarate = 4-methyl-2-oxopentanoate + L-glutamate</text>
        <dbReference type="Rhea" id="RHEA:18321"/>
        <dbReference type="ChEBI" id="CHEBI:16810"/>
        <dbReference type="ChEBI" id="CHEBI:17865"/>
        <dbReference type="ChEBI" id="CHEBI:29985"/>
        <dbReference type="ChEBI" id="CHEBI:57427"/>
        <dbReference type="EC" id="2.6.1.42"/>
    </reaction>
</comment>
<evidence type="ECO:0000256" key="8">
    <source>
        <dbReference type="ARBA" id="ARBA00022576"/>
    </source>
</evidence>
<keyword evidence="10" id="KW-0663">Pyridoxal phosphate</keyword>
<comment type="function">
    <text evidence="2">Acts on leucine, isoleucine and valine.</text>
</comment>
<dbReference type="NCBIfam" id="TIGR01123">
    <property type="entry name" value="ilvE_II"/>
    <property type="match status" value="1"/>
</dbReference>
<evidence type="ECO:0000256" key="7">
    <source>
        <dbReference type="ARBA" id="ARBA00013053"/>
    </source>
</evidence>
<evidence type="ECO:0000256" key="9">
    <source>
        <dbReference type="ARBA" id="ARBA00022679"/>
    </source>
</evidence>
<dbReference type="InterPro" id="IPR043132">
    <property type="entry name" value="BCAT-like_C"/>
</dbReference>
<dbReference type="PIRSF" id="PIRSF006468">
    <property type="entry name" value="BCAT1"/>
    <property type="match status" value="1"/>
</dbReference>
<dbReference type="NCBIfam" id="NF009897">
    <property type="entry name" value="PRK13357.1"/>
    <property type="match status" value="1"/>
</dbReference>
<dbReference type="InterPro" id="IPR005786">
    <property type="entry name" value="B_amino_transII"/>
</dbReference>
<dbReference type="PANTHER" id="PTHR42825:SF2">
    <property type="entry name" value="BRANCHED-CHAIN-AMINO-ACID AMINOTRANSFERASE 3, CHLOROPLASTIC-RELATED"/>
    <property type="match status" value="1"/>
</dbReference>
<comment type="pathway">
    <text evidence="5">Amino-acid biosynthesis; L-leucine biosynthesis; L-leucine from 3-methyl-2-oxobutanoate: step 4/4.</text>
</comment>
<evidence type="ECO:0000256" key="2">
    <source>
        <dbReference type="ARBA" id="ARBA00003109"/>
    </source>
</evidence>
<dbReference type="SUPFAM" id="SSF56752">
    <property type="entry name" value="D-aminoacid aminotransferase-like PLP-dependent enzymes"/>
    <property type="match status" value="1"/>
</dbReference>
<evidence type="ECO:0000256" key="11">
    <source>
        <dbReference type="ARBA" id="ARBA00048212"/>
    </source>
</evidence>
<evidence type="ECO:0000256" key="12">
    <source>
        <dbReference type="ARBA" id="ARBA00048798"/>
    </source>
</evidence>
<comment type="catalytic activity">
    <reaction evidence="12">
        <text>L-isoleucine + 2-oxoglutarate = (S)-3-methyl-2-oxopentanoate + L-glutamate</text>
        <dbReference type="Rhea" id="RHEA:24801"/>
        <dbReference type="ChEBI" id="CHEBI:16810"/>
        <dbReference type="ChEBI" id="CHEBI:29985"/>
        <dbReference type="ChEBI" id="CHEBI:35146"/>
        <dbReference type="ChEBI" id="CHEBI:58045"/>
        <dbReference type="EC" id="2.6.1.42"/>
    </reaction>
</comment>
<reference evidence="15" key="2">
    <citation type="journal article" date="2021" name="PeerJ">
        <title>Extensive microbial diversity within the chicken gut microbiome revealed by metagenomics and culture.</title>
        <authorList>
            <person name="Gilroy R."/>
            <person name="Ravi A."/>
            <person name="Getino M."/>
            <person name="Pursley I."/>
            <person name="Horton D.L."/>
            <person name="Alikhan N.F."/>
            <person name="Baker D."/>
            <person name="Gharbi K."/>
            <person name="Hall N."/>
            <person name="Watson M."/>
            <person name="Adriaenssens E.M."/>
            <person name="Foster-Nyarko E."/>
            <person name="Jarju S."/>
            <person name="Secka A."/>
            <person name="Antonio M."/>
            <person name="Oren A."/>
            <person name="Chaudhuri R.R."/>
            <person name="La Ragione R."/>
            <person name="Hildebrand F."/>
            <person name="Pallen M.J."/>
        </authorList>
    </citation>
    <scope>NUCLEOTIDE SEQUENCE</scope>
    <source>
        <strain evidence="15">B2-22910</strain>
    </source>
</reference>
<sequence length="345" mass="38389">MVNIDWSKLTFSYTKTNTILCCSYKDGKWGEIESRTDDYIKISSFAGALHYSVECFEGLKAFRGKDGRIRLFRPEENAARLQRSAKFLGIAQPSTELFLEMCERSVRENLDYLPPYGTSASLYLRPTLIGSNPQLGVKSSKDCLFMMLCSPVGAYTGGNLEPIKVVIARNYDRAAPNGCGCYKLGGNYAASLCSFNLATSQGYKAVLYLDPATKTTVDEFNSSNFFAIRGNSYITPKSDSILPSITNKSLEQAARHLGMEVERRPVPVEELSTFEEAGECGTAVVITPVYQIDDKPFLESDQVTSYIYGPSTECGPKSLRLYKFITGIQYGEIEDPFGWCRFVEC</sequence>
<dbReference type="EMBL" id="JADIMB010000132">
    <property type="protein sequence ID" value="MBO8471912.1"/>
    <property type="molecule type" value="Genomic_DNA"/>
</dbReference>
<comment type="caution">
    <text evidence="15">The sequence shown here is derived from an EMBL/GenBank/DDBJ whole genome shotgun (WGS) entry which is preliminary data.</text>
</comment>
<evidence type="ECO:0000256" key="5">
    <source>
        <dbReference type="ARBA" id="ARBA00005072"/>
    </source>
</evidence>
<evidence type="ECO:0000256" key="3">
    <source>
        <dbReference type="ARBA" id="ARBA00004824"/>
    </source>
</evidence>
<dbReference type="CDD" id="cd01557">
    <property type="entry name" value="BCAT_beta_family"/>
    <property type="match status" value="1"/>
</dbReference>
<feature type="modified residue" description="N6-(pyridoxal phosphate)lysine" evidence="14">
    <location>
        <position position="183"/>
    </location>
</feature>
<comment type="similarity">
    <text evidence="6">Belongs to the class-IV pyridoxal-phosphate-dependent aminotransferase family.</text>
</comment>
<gene>
    <name evidence="15" type="ORF">IAB82_08995</name>
</gene>
<evidence type="ECO:0000256" key="10">
    <source>
        <dbReference type="ARBA" id="ARBA00022898"/>
    </source>
</evidence>
<name>A0A9D9IGA5_9BACT</name>
<dbReference type="Gene3D" id="3.30.470.10">
    <property type="match status" value="1"/>
</dbReference>
<reference evidence="15" key="1">
    <citation type="submission" date="2020-10" db="EMBL/GenBank/DDBJ databases">
        <authorList>
            <person name="Gilroy R."/>
        </authorList>
    </citation>
    <scope>NUCLEOTIDE SEQUENCE</scope>
    <source>
        <strain evidence="15">B2-22910</strain>
    </source>
</reference>
<dbReference type="PANTHER" id="PTHR42825">
    <property type="entry name" value="AMINO ACID AMINOTRANSFERASE"/>
    <property type="match status" value="1"/>
</dbReference>
<evidence type="ECO:0000256" key="14">
    <source>
        <dbReference type="PIRSR" id="PIRSR006468-1"/>
    </source>
</evidence>
<evidence type="ECO:0000313" key="16">
    <source>
        <dbReference type="Proteomes" id="UP000823603"/>
    </source>
</evidence>
<dbReference type="Proteomes" id="UP000823603">
    <property type="component" value="Unassembled WGS sequence"/>
</dbReference>
<accession>A0A9D9IGA5</accession>
<evidence type="ECO:0000256" key="13">
    <source>
        <dbReference type="ARBA" id="ARBA00049229"/>
    </source>
</evidence>
<evidence type="ECO:0000313" key="15">
    <source>
        <dbReference type="EMBL" id="MBO8471912.1"/>
    </source>
</evidence>
<evidence type="ECO:0000256" key="1">
    <source>
        <dbReference type="ARBA" id="ARBA00001933"/>
    </source>
</evidence>
<comment type="cofactor">
    <cofactor evidence="1">
        <name>pyridoxal 5'-phosphate</name>
        <dbReference type="ChEBI" id="CHEBI:597326"/>
    </cofactor>
</comment>
<dbReference type="GO" id="GO:0004084">
    <property type="term" value="F:branched-chain-amino-acid transaminase activity"/>
    <property type="evidence" value="ECO:0007669"/>
    <property type="project" value="UniProtKB-EC"/>
</dbReference>
<evidence type="ECO:0000256" key="4">
    <source>
        <dbReference type="ARBA" id="ARBA00004931"/>
    </source>
</evidence>
<proteinExistence type="inferred from homology"/>
<dbReference type="Pfam" id="PF01063">
    <property type="entry name" value="Aminotran_4"/>
    <property type="match status" value="1"/>
</dbReference>
<organism evidence="15 16">
    <name type="scientific">Candidatus Cryptobacteroides faecavium</name>
    <dbReference type="NCBI Taxonomy" id="2840762"/>
    <lineage>
        <taxon>Bacteria</taxon>
        <taxon>Pseudomonadati</taxon>
        <taxon>Bacteroidota</taxon>
        <taxon>Bacteroidia</taxon>
        <taxon>Bacteroidales</taxon>
        <taxon>Candidatus Cryptobacteroides</taxon>
    </lineage>
</organism>
<dbReference type="EC" id="2.6.1.42" evidence="7"/>
<comment type="catalytic activity">
    <reaction evidence="11">
        <text>L-valine + 2-oxoglutarate = 3-methyl-2-oxobutanoate + L-glutamate</text>
        <dbReference type="Rhea" id="RHEA:24813"/>
        <dbReference type="ChEBI" id="CHEBI:11851"/>
        <dbReference type="ChEBI" id="CHEBI:16810"/>
        <dbReference type="ChEBI" id="CHEBI:29985"/>
        <dbReference type="ChEBI" id="CHEBI:57762"/>
        <dbReference type="EC" id="2.6.1.42"/>
    </reaction>
</comment>
<dbReference type="Gene3D" id="3.20.10.10">
    <property type="entry name" value="D-amino Acid Aminotransferase, subunit A, domain 2"/>
    <property type="match status" value="1"/>
</dbReference>
<keyword evidence="8 15" id="KW-0032">Aminotransferase</keyword>
<dbReference type="InterPro" id="IPR036038">
    <property type="entry name" value="Aminotransferase-like"/>
</dbReference>
<dbReference type="AlphaFoldDB" id="A0A9D9IGA5"/>
<dbReference type="GO" id="GO:0009081">
    <property type="term" value="P:branched-chain amino acid metabolic process"/>
    <property type="evidence" value="ECO:0007669"/>
    <property type="project" value="InterPro"/>
</dbReference>
<comment type="pathway">
    <text evidence="3">Amino-acid biosynthesis; L-isoleucine biosynthesis; L-isoleucine from 2-oxobutanoate: step 4/4.</text>
</comment>
<dbReference type="InterPro" id="IPR033939">
    <property type="entry name" value="BCAT_family"/>
</dbReference>